<dbReference type="InterPro" id="IPR029056">
    <property type="entry name" value="Ribokinase-like"/>
</dbReference>
<dbReference type="PROSITE" id="PS00583">
    <property type="entry name" value="PFKB_KINASES_1"/>
    <property type="match status" value="1"/>
</dbReference>
<keyword evidence="8" id="KW-1185">Reference proteome</keyword>
<dbReference type="KEGG" id="fsl:EJO69_10660"/>
<reference evidence="7 8" key="1">
    <citation type="submission" date="2018-12" db="EMBL/GenBank/DDBJ databases">
        <title>Complete genome sequence of Flaviflexus salsibiostraticola KCTC 33148.</title>
        <authorList>
            <person name="Bae J.-W."/>
        </authorList>
    </citation>
    <scope>NUCLEOTIDE SEQUENCE [LARGE SCALE GENOMIC DNA]</scope>
    <source>
        <strain evidence="7 8">KCTC 33148</strain>
    </source>
</reference>
<dbReference type="OrthoDB" id="9795789at2"/>
<dbReference type="Pfam" id="PF00294">
    <property type="entry name" value="PfkB"/>
    <property type="match status" value="1"/>
</dbReference>
<dbReference type="InterPro" id="IPR050306">
    <property type="entry name" value="PfkB_Carbo_kinase"/>
</dbReference>
<feature type="domain" description="Carbohydrate kinase PfkB" evidence="6">
    <location>
        <begin position="5"/>
        <end position="301"/>
    </location>
</feature>
<name>A0A3S8ZB74_9ACTO</name>
<dbReference type="Proteomes" id="UP000270021">
    <property type="component" value="Chromosome"/>
</dbReference>
<dbReference type="AlphaFoldDB" id="A0A3S8ZB74"/>
<accession>A0A3S8ZB74</accession>
<evidence type="ECO:0000313" key="8">
    <source>
        <dbReference type="Proteomes" id="UP000270021"/>
    </source>
</evidence>
<dbReference type="GO" id="GO:0016301">
    <property type="term" value="F:kinase activity"/>
    <property type="evidence" value="ECO:0007669"/>
    <property type="project" value="UniProtKB-KW"/>
</dbReference>
<dbReference type="GO" id="GO:0005524">
    <property type="term" value="F:ATP binding"/>
    <property type="evidence" value="ECO:0007669"/>
    <property type="project" value="UniProtKB-KW"/>
</dbReference>
<keyword evidence="2" id="KW-0808">Transferase</keyword>
<evidence type="ECO:0000256" key="2">
    <source>
        <dbReference type="ARBA" id="ARBA00022679"/>
    </source>
</evidence>
<comment type="similarity">
    <text evidence="1">Belongs to the carbohydrate kinase PfkB family.</text>
</comment>
<keyword evidence="4 7" id="KW-0418">Kinase</keyword>
<evidence type="ECO:0000313" key="7">
    <source>
        <dbReference type="EMBL" id="AZN30712.1"/>
    </source>
</evidence>
<evidence type="ECO:0000256" key="4">
    <source>
        <dbReference type="ARBA" id="ARBA00022777"/>
    </source>
</evidence>
<evidence type="ECO:0000256" key="5">
    <source>
        <dbReference type="ARBA" id="ARBA00022840"/>
    </source>
</evidence>
<dbReference type="InterPro" id="IPR011611">
    <property type="entry name" value="PfkB_dom"/>
</dbReference>
<sequence>MTTMVVGEALVDIFETEDGPVELPGGSAFNVARGLGLLGRRVHFATDLGTGPRADMLASTLERSGVVLWPGSTSDSPTSIARAHVHPDGTATYEFDLHFNPPMPPAPGTDAAAHLIKLSPHTFRTGSLAVHLAPDTIRAWIDALSQVATITYDPNFRDGLGPHDEVLARTEEFIALSDVVKASRDDIQRMYPGMSESAVITKWLSMGPQIVALTGGENGAVVATENIRVQSKTPKVDVVDRVGAGDAFMSALIDALGRTSMLGEGTAESRRMLSERQLRSIAGYANAGGAVAVSRRGAVPPTKDELLSFVSSFSVVEV</sequence>
<dbReference type="PANTHER" id="PTHR43085">
    <property type="entry name" value="HEXOKINASE FAMILY MEMBER"/>
    <property type="match status" value="1"/>
</dbReference>
<proteinExistence type="inferred from homology"/>
<dbReference type="PANTHER" id="PTHR43085:SF1">
    <property type="entry name" value="PSEUDOURIDINE KINASE-RELATED"/>
    <property type="match status" value="1"/>
</dbReference>
<dbReference type="Gene3D" id="3.40.1190.20">
    <property type="match status" value="1"/>
</dbReference>
<evidence type="ECO:0000256" key="1">
    <source>
        <dbReference type="ARBA" id="ARBA00010688"/>
    </source>
</evidence>
<dbReference type="EMBL" id="CP034438">
    <property type="protein sequence ID" value="AZN30712.1"/>
    <property type="molecule type" value="Genomic_DNA"/>
</dbReference>
<evidence type="ECO:0000256" key="3">
    <source>
        <dbReference type="ARBA" id="ARBA00022741"/>
    </source>
</evidence>
<keyword evidence="5" id="KW-0067">ATP-binding</keyword>
<gene>
    <name evidence="7" type="ORF">EJO69_10660</name>
</gene>
<organism evidence="7 8">
    <name type="scientific">Flaviflexus salsibiostraticola</name>
    <dbReference type="NCBI Taxonomy" id="1282737"/>
    <lineage>
        <taxon>Bacteria</taxon>
        <taxon>Bacillati</taxon>
        <taxon>Actinomycetota</taxon>
        <taxon>Actinomycetes</taxon>
        <taxon>Actinomycetales</taxon>
        <taxon>Actinomycetaceae</taxon>
        <taxon>Flaviflexus</taxon>
    </lineage>
</organism>
<dbReference type="InterPro" id="IPR002173">
    <property type="entry name" value="Carboh/pur_kinase_PfkB_CS"/>
</dbReference>
<evidence type="ECO:0000259" key="6">
    <source>
        <dbReference type="Pfam" id="PF00294"/>
    </source>
</evidence>
<keyword evidence="3" id="KW-0547">Nucleotide-binding</keyword>
<dbReference type="SUPFAM" id="SSF53613">
    <property type="entry name" value="Ribokinase-like"/>
    <property type="match status" value="1"/>
</dbReference>
<protein>
    <submittedName>
        <fullName evidence="7">Carbohydrate kinase</fullName>
    </submittedName>
</protein>